<reference evidence="1" key="1">
    <citation type="submission" date="2014-12" db="EMBL/GenBank/DDBJ databases">
        <title>Insight into the proteome of Arion vulgaris.</title>
        <authorList>
            <person name="Aradska J."/>
            <person name="Bulat T."/>
            <person name="Smidak R."/>
            <person name="Sarate P."/>
            <person name="Gangsoo J."/>
            <person name="Sialana F."/>
            <person name="Bilban M."/>
            <person name="Lubec G."/>
        </authorList>
    </citation>
    <scope>NUCLEOTIDE SEQUENCE</scope>
    <source>
        <tissue evidence="1">Skin</tissue>
    </source>
</reference>
<proteinExistence type="predicted"/>
<feature type="non-terminal residue" evidence="1">
    <location>
        <position position="73"/>
    </location>
</feature>
<name>A0A0B6YG49_9EUPU</name>
<evidence type="ECO:0000313" key="1">
    <source>
        <dbReference type="EMBL" id="CEK55172.1"/>
    </source>
</evidence>
<accession>A0A0B6YG49</accession>
<organism evidence="1">
    <name type="scientific">Arion vulgaris</name>
    <dbReference type="NCBI Taxonomy" id="1028688"/>
    <lineage>
        <taxon>Eukaryota</taxon>
        <taxon>Metazoa</taxon>
        <taxon>Spiralia</taxon>
        <taxon>Lophotrochozoa</taxon>
        <taxon>Mollusca</taxon>
        <taxon>Gastropoda</taxon>
        <taxon>Heterobranchia</taxon>
        <taxon>Euthyneura</taxon>
        <taxon>Panpulmonata</taxon>
        <taxon>Eupulmonata</taxon>
        <taxon>Stylommatophora</taxon>
        <taxon>Helicina</taxon>
        <taxon>Arionoidea</taxon>
        <taxon>Arionidae</taxon>
        <taxon>Arion</taxon>
    </lineage>
</organism>
<protein>
    <submittedName>
        <fullName evidence="1">Uncharacterized protein</fullName>
    </submittedName>
</protein>
<feature type="non-terminal residue" evidence="1">
    <location>
        <position position="1"/>
    </location>
</feature>
<dbReference type="EMBL" id="HACG01008307">
    <property type="protein sequence ID" value="CEK55172.1"/>
    <property type="molecule type" value="Transcribed_RNA"/>
</dbReference>
<sequence length="73" mass="8095">SKLQDVEHNDDATFIDAKKTVPTSLSSNRLVHVIRTRRGAILHDNEDQLPPISPEYGLIIHGQYGEASSNKSI</sequence>
<gene>
    <name evidence="1" type="primary">ORF24532</name>
</gene>
<dbReference type="AlphaFoldDB" id="A0A0B6YG49"/>